<feature type="compositionally biased region" description="Basic and acidic residues" evidence="6">
    <location>
        <begin position="455"/>
        <end position="471"/>
    </location>
</feature>
<dbReference type="InterPro" id="IPR019775">
    <property type="entry name" value="WD40_repeat_CS"/>
</dbReference>
<evidence type="ECO:0000313" key="7">
    <source>
        <dbReference type="EMBL" id="KAK9830614.1"/>
    </source>
</evidence>
<feature type="compositionally biased region" description="Low complexity" evidence="6">
    <location>
        <begin position="435"/>
        <end position="446"/>
    </location>
</feature>
<dbReference type="InterPro" id="IPR011047">
    <property type="entry name" value="Quinoprotein_ADH-like_sf"/>
</dbReference>
<evidence type="ECO:0000313" key="8">
    <source>
        <dbReference type="Proteomes" id="UP001445335"/>
    </source>
</evidence>
<name>A0AAW1RAC7_9CHLO</name>
<dbReference type="PANTHER" id="PTHR44040:SF1">
    <property type="entry name" value="RETINOBLASTOMA-BINDING PROTEIN 5"/>
    <property type="match status" value="1"/>
</dbReference>
<comment type="caution">
    <text evidence="7">The sequence shown here is derived from an EMBL/GenBank/DDBJ whole genome shotgun (WGS) entry which is preliminary data.</text>
</comment>
<keyword evidence="4" id="KW-0539">Nucleus</keyword>
<dbReference type="SMART" id="SM00320">
    <property type="entry name" value="WD40"/>
    <property type="match status" value="4"/>
</dbReference>
<evidence type="ECO:0000256" key="4">
    <source>
        <dbReference type="ARBA" id="ARBA00023242"/>
    </source>
</evidence>
<gene>
    <name evidence="7" type="ORF">WJX81_005607</name>
</gene>
<dbReference type="PROSITE" id="PS00678">
    <property type="entry name" value="WD_REPEATS_1"/>
    <property type="match status" value="2"/>
</dbReference>
<protein>
    <submittedName>
        <fullName evidence="7">Uncharacterized protein</fullName>
    </submittedName>
</protein>
<dbReference type="Gene3D" id="2.130.10.10">
    <property type="entry name" value="YVTN repeat-like/Quinoprotein amine dehydrogenase"/>
    <property type="match status" value="2"/>
</dbReference>
<feature type="repeat" description="WD" evidence="5">
    <location>
        <begin position="30"/>
        <end position="61"/>
    </location>
</feature>
<feature type="region of interest" description="Disordered" evidence="6">
    <location>
        <begin position="424"/>
        <end position="483"/>
    </location>
</feature>
<dbReference type="InterPro" id="IPR015943">
    <property type="entry name" value="WD40/YVTN_repeat-like_dom_sf"/>
</dbReference>
<evidence type="ECO:0000256" key="3">
    <source>
        <dbReference type="ARBA" id="ARBA00022737"/>
    </source>
</evidence>
<keyword evidence="8" id="KW-1185">Reference proteome</keyword>
<evidence type="ECO:0000256" key="6">
    <source>
        <dbReference type="SAM" id="MobiDB-lite"/>
    </source>
</evidence>
<accession>A0AAW1RAC7</accession>
<dbReference type="InterPro" id="IPR001680">
    <property type="entry name" value="WD40_rpt"/>
</dbReference>
<keyword evidence="2 5" id="KW-0853">WD repeat</keyword>
<dbReference type="EMBL" id="JALJOU010000050">
    <property type="protein sequence ID" value="KAK9830614.1"/>
    <property type="molecule type" value="Genomic_DNA"/>
</dbReference>
<feature type="repeat" description="WD" evidence="5">
    <location>
        <begin position="62"/>
        <end position="103"/>
    </location>
</feature>
<organism evidence="7 8">
    <name type="scientific">Elliptochloris bilobata</name>
    <dbReference type="NCBI Taxonomy" id="381761"/>
    <lineage>
        <taxon>Eukaryota</taxon>
        <taxon>Viridiplantae</taxon>
        <taxon>Chlorophyta</taxon>
        <taxon>core chlorophytes</taxon>
        <taxon>Trebouxiophyceae</taxon>
        <taxon>Trebouxiophyceae incertae sedis</taxon>
        <taxon>Elliptochloris clade</taxon>
        <taxon>Elliptochloris</taxon>
    </lineage>
</organism>
<dbReference type="Proteomes" id="UP001445335">
    <property type="component" value="Unassembled WGS sequence"/>
</dbReference>
<comment type="subcellular location">
    <subcellularLocation>
        <location evidence="1">Nucleus</location>
    </subcellularLocation>
</comment>
<dbReference type="GO" id="GO:0048188">
    <property type="term" value="C:Set1C/COMPASS complex"/>
    <property type="evidence" value="ECO:0007669"/>
    <property type="project" value="InterPro"/>
</dbReference>
<reference evidence="7 8" key="1">
    <citation type="journal article" date="2024" name="Nat. Commun.">
        <title>Phylogenomics reveals the evolutionary origins of lichenization in chlorophyte algae.</title>
        <authorList>
            <person name="Puginier C."/>
            <person name="Libourel C."/>
            <person name="Otte J."/>
            <person name="Skaloud P."/>
            <person name="Haon M."/>
            <person name="Grisel S."/>
            <person name="Petersen M."/>
            <person name="Berrin J.G."/>
            <person name="Delaux P.M."/>
            <person name="Dal Grande F."/>
            <person name="Keller J."/>
        </authorList>
    </citation>
    <scope>NUCLEOTIDE SEQUENCE [LARGE SCALE GENOMIC DNA]</scope>
    <source>
        <strain evidence="7 8">SAG 245.80</strain>
    </source>
</reference>
<dbReference type="PANTHER" id="PTHR44040">
    <property type="entry name" value="RETINOBLASTOMA-BINDING PROTEIN 5"/>
    <property type="match status" value="1"/>
</dbReference>
<dbReference type="PROSITE" id="PS50082">
    <property type="entry name" value="WD_REPEATS_2"/>
    <property type="match status" value="2"/>
</dbReference>
<dbReference type="PROSITE" id="PS50294">
    <property type="entry name" value="WD_REPEATS_REGION"/>
    <property type="match status" value="1"/>
</dbReference>
<evidence type="ECO:0000256" key="2">
    <source>
        <dbReference type="ARBA" id="ARBA00022574"/>
    </source>
</evidence>
<proteinExistence type="predicted"/>
<evidence type="ECO:0000256" key="1">
    <source>
        <dbReference type="ARBA" id="ARBA00004123"/>
    </source>
</evidence>
<dbReference type="Pfam" id="PF00400">
    <property type="entry name" value="WD40"/>
    <property type="match status" value="2"/>
</dbReference>
<dbReference type="InterPro" id="IPR037850">
    <property type="entry name" value="RBBP5/Swd1"/>
</dbReference>
<dbReference type="SUPFAM" id="SSF50998">
    <property type="entry name" value="Quinoprotein alcohol dehydrogenase-like"/>
    <property type="match status" value="1"/>
</dbReference>
<keyword evidence="3" id="KW-0677">Repeat</keyword>
<dbReference type="AlphaFoldDB" id="A0AAW1RAC7"/>
<feature type="region of interest" description="Disordered" evidence="6">
    <location>
        <begin position="374"/>
        <end position="393"/>
    </location>
</feature>
<evidence type="ECO:0000256" key="5">
    <source>
        <dbReference type="PROSITE-ProRule" id="PRU00221"/>
    </source>
</evidence>
<sequence length="494" mass="52659">MNRRLQDPFEDLDLPLFIEEVLQQGVARCIAFNHWGTVLAAGCEDGSLVLWDFETRVAAREAAPHAQAITCLAWSRCGRFVATGSRDGCTALWDVARSEAVYRQELPGVPVALSGQRQNPTCVLASFYAGPPQLVALRPGGAARALPALGPEHSSRKAGGAALFSRSGAHIFLASAGAMAVLDASSLQVLQTLQMPPARVEGLALSQCGRHLLAICGDKAIREFSVAERLATSVAERLATAHTPASRPATLEQEGKLLLAAAGEFRNPVEGHGWRAAALTSDGEHVLGASDVRAANVIFAWSRFGKRQLDVIIEGAKEGAAALAWHPRRNCMASLGDSGAIFLWARVYSERWSAFAPGFSELQDNEEYVEQEDEFDINARPEPEAGVAEDEDREVDILAEQDAQSGSDSDVGAVLRFLPLVVQPQTPPESPAVDGGAARQAGNAQGTSPLPGTEPKQDPAVEPTREERAANGERGTGEAYKTSYKLVRLAEAAT</sequence>